<dbReference type="OrthoDB" id="9928621at2"/>
<evidence type="ECO:0000313" key="2">
    <source>
        <dbReference type="EMBL" id="OWP63682.1"/>
    </source>
</evidence>
<protein>
    <recommendedName>
        <fullName evidence="4">Secreted protein</fullName>
    </recommendedName>
</protein>
<gene>
    <name evidence="2" type="ORF">CDA63_07790</name>
</gene>
<accession>A0A246FLT3</accession>
<proteinExistence type="predicted"/>
<reference evidence="2 3" key="1">
    <citation type="submission" date="2017-06" db="EMBL/GenBank/DDBJ databases">
        <title>Hymenobacter amundsenii sp. nov. isolated from regoliths in Antarctica.</title>
        <authorList>
            <person name="Sedlacek I."/>
            <person name="Kralova S."/>
            <person name="Pantucek R."/>
            <person name="Svec P."/>
            <person name="Holochova P."/>
            <person name="Stankova E."/>
            <person name="Vrbovska V."/>
            <person name="Busse H.-J."/>
        </authorList>
    </citation>
    <scope>NUCLEOTIDE SEQUENCE [LARGE SCALE GENOMIC DNA]</scope>
    <source>
        <strain evidence="2 3">CCM 8682</strain>
    </source>
</reference>
<feature type="signal peptide" evidence="1">
    <location>
        <begin position="1"/>
        <end position="25"/>
    </location>
</feature>
<dbReference type="Proteomes" id="UP000197277">
    <property type="component" value="Unassembled WGS sequence"/>
</dbReference>
<evidence type="ECO:0008006" key="4">
    <source>
        <dbReference type="Google" id="ProtNLM"/>
    </source>
</evidence>
<evidence type="ECO:0000256" key="1">
    <source>
        <dbReference type="SAM" id="SignalP"/>
    </source>
</evidence>
<keyword evidence="3" id="KW-1185">Reference proteome</keyword>
<dbReference type="AlphaFoldDB" id="A0A246FLT3"/>
<dbReference type="RefSeq" id="WP_088463886.1">
    <property type="nucleotide sequence ID" value="NZ_NIRR01000009.1"/>
</dbReference>
<sequence length="97" mass="10346">MFAFPTSARSLFAFLPALLRTGLAASVLPTTAECQQRIAPILPLSPTPPPTAFRQSGVVNSQEILALAAKQSNAMSFAKITKYIINHPAPIINNPLC</sequence>
<name>A0A246FLT3_9BACT</name>
<organism evidence="2 3">
    <name type="scientific">Hymenobacter amundsenii</name>
    <dbReference type="NCBI Taxonomy" id="2006685"/>
    <lineage>
        <taxon>Bacteria</taxon>
        <taxon>Pseudomonadati</taxon>
        <taxon>Bacteroidota</taxon>
        <taxon>Cytophagia</taxon>
        <taxon>Cytophagales</taxon>
        <taxon>Hymenobacteraceae</taxon>
        <taxon>Hymenobacter</taxon>
    </lineage>
</organism>
<feature type="chain" id="PRO_5012060393" description="Secreted protein" evidence="1">
    <location>
        <begin position="26"/>
        <end position="97"/>
    </location>
</feature>
<keyword evidence="1" id="KW-0732">Signal</keyword>
<comment type="caution">
    <text evidence="2">The sequence shown here is derived from an EMBL/GenBank/DDBJ whole genome shotgun (WGS) entry which is preliminary data.</text>
</comment>
<dbReference type="EMBL" id="NIRR01000009">
    <property type="protein sequence ID" value="OWP63682.1"/>
    <property type="molecule type" value="Genomic_DNA"/>
</dbReference>
<evidence type="ECO:0000313" key="3">
    <source>
        <dbReference type="Proteomes" id="UP000197277"/>
    </source>
</evidence>